<keyword evidence="5" id="KW-1185">Reference proteome</keyword>
<evidence type="ECO:0000256" key="1">
    <source>
        <dbReference type="SAM" id="MobiDB-lite"/>
    </source>
</evidence>
<dbReference type="EMBL" id="BAAAJX010000002">
    <property type="protein sequence ID" value="GAA1492261.1"/>
    <property type="molecule type" value="Genomic_DNA"/>
</dbReference>
<feature type="compositionally biased region" description="Low complexity" evidence="1">
    <location>
        <begin position="175"/>
        <end position="192"/>
    </location>
</feature>
<protein>
    <recommendedName>
        <fullName evidence="6">Glycoside hydrolase family 92 protein</fullName>
    </recommendedName>
</protein>
<dbReference type="SUPFAM" id="SSF48208">
    <property type="entry name" value="Six-hairpin glycosidases"/>
    <property type="match status" value="1"/>
</dbReference>
<dbReference type="PANTHER" id="PTHR12143">
    <property type="entry name" value="PEPTIDE N-GLYCANASE PNGASE -RELATED"/>
    <property type="match status" value="1"/>
</dbReference>
<sequence length="1118" mass="118439">MSDARRGGQTTTSPTTASPTTASPTAAGPSTAVAARNGVGFVSHEATPVERTDPGPTVVVVPGFDGHEVGPTDVLTWVWFPERSLPAGQTEPAERDLDGFWAATAFALDIVFTDGTRLSDGGAHDQYGDAVTPEAQDDARKQWVDQWNRRTVDLSAHVGRVVDRLEARLGRADRPASATAPATAADGAAAGDRPVRGWLDDVRVEPAGPATGALPADARPLDHVRTTRGTHSSGTFSRGNNAPLVGLPHGGVFGLPMTNAADSRWPYAYQEHNRPSDNRPTIQAFATSHLPSPWMADRGVFQVMPSPLADPDVDRTARALGFDHVDELDGPHRYRVALDAGVTAEMTAGEFALAWRFTGVRSIVLDHHGVLRSCAVRLEDGTAVVDALLDDRAETPPHHVHLRIADAVADHTTFVGGLLRGRVEVSGDTEVLLGISTVSAEDAAANLDDAGDFDAMGRHAEDRWSAELDTLQVEGATPDQLVSLYSGLYRAFLYPTRAGETALVRRTDPVGRPRHRSPYGDVLSEPIRDEPGPEVVDGPLTTTNGFWDTYRTAWPLLALLTPDTAADLAEGVVGHFSDGGWTPRWSAPGAEDVMTGTTSDTVFADLVAKGVDGFDVAQAYRSAVCNATVPARDRRVGRKGSLPGLFRGYVDTATGEGMSWTLDAAINDWGVAVLADAMADRAVAAGDDAGAVRYRAEHEWFARRSLQYRNVFDRDRGFFIGRTPDGGWRDGGWRDGGWRDAGADAGADGGADGGVDPDGGFDPDVWGSDYTETNAWGTMFTAPHDGAGVVDLHGGPAAFDQAFARFWARRETGGTDRSGSYGFAIHEMTEARDIRMGMLGLSNQPAHHIPFFPMFTGRHDDAHRVVRECLERLFVGSDLGQGYPGDEDNGEMSAWYVFATIGLYPLAPSTGTYVIVPPSVRRSVLRQPGRGASTVIETTGAGAYIASVTVDGEPWESVSIPHAVVVGASRIEVALAETPKGWAADSRPASASALHGYRDTPDDVLPVGVSPLTDDTGATVVSLGPGESVVVPVTVSAASLVTVTVAAAGTGSWRIVLRDADDAAVHVLDGRDEVFDRDGQTRVFPFAGGVDGGTLAFEALTPIALTQLQLIAADGGGS</sequence>
<dbReference type="InterPro" id="IPR012939">
    <property type="entry name" value="Glyco_hydro_92"/>
</dbReference>
<evidence type="ECO:0000259" key="2">
    <source>
        <dbReference type="Pfam" id="PF07971"/>
    </source>
</evidence>
<dbReference type="InterPro" id="IPR041371">
    <property type="entry name" value="GH92_N"/>
</dbReference>
<dbReference type="Proteomes" id="UP001501742">
    <property type="component" value="Unassembled WGS sequence"/>
</dbReference>
<dbReference type="InterPro" id="IPR050883">
    <property type="entry name" value="PNGase"/>
</dbReference>
<name>A0ABN1Z9L9_9MICO</name>
<evidence type="ECO:0008006" key="6">
    <source>
        <dbReference type="Google" id="ProtNLM"/>
    </source>
</evidence>
<accession>A0ABN1Z9L9</accession>
<reference evidence="4 5" key="1">
    <citation type="journal article" date="2019" name="Int. J. Syst. Evol. Microbiol.">
        <title>The Global Catalogue of Microorganisms (GCM) 10K type strain sequencing project: providing services to taxonomists for standard genome sequencing and annotation.</title>
        <authorList>
            <consortium name="The Broad Institute Genomics Platform"/>
            <consortium name="The Broad Institute Genome Sequencing Center for Infectious Disease"/>
            <person name="Wu L."/>
            <person name="Ma J."/>
        </authorList>
    </citation>
    <scope>NUCLEOTIDE SEQUENCE [LARGE SCALE GENOMIC DNA]</scope>
    <source>
        <strain evidence="4 5">JCM 12140</strain>
    </source>
</reference>
<dbReference type="InterPro" id="IPR008928">
    <property type="entry name" value="6-hairpin_glycosidase_sf"/>
</dbReference>
<dbReference type="InterPro" id="IPR014718">
    <property type="entry name" value="GH-type_carb-bd"/>
</dbReference>
<dbReference type="Gene3D" id="1.20.1610.10">
    <property type="entry name" value="alpha-1,2-mannosidases domains"/>
    <property type="match status" value="1"/>
</dbReference>
<organism evidence="4 5">
    <name type="scientific">Curtobacterium herbarum</name>
    <dbReference type="NCBI Taxonomy" id="150122"/>
    <lineage>
        <taxon>Bacteria</taxon>
        <taxon>Bacillati</taxon>
        <taxon>Actinomycetota</taxon>
        <taxon>Actinomycetes</taxon>
        <taxon>Micrococcales</taxon>
        <taxon>Microbacteriaceae</taxon>
        <taxon>Curtobacterium</taxon>
    </lineage>
</organism>
<evidence type="ECO:0000259" key="3">
    <source>
        <dbReference type="Pfam" id="PF17678"/>
    </source>
</evidence>
<feature type="region of interest" description="Disordered" evidence="1">
    <location>
        <begin position="737"/>
        <end position="762"/>
    </location>
</feature>
<proteinExistence type="predicted"/>
<dbReference type="Gene3D" id="2.70.98.10">
    <property type="match status" value="1"/>
</dbReference>
<dbReference type="Gene3D" id="1.20.1050.60">
    <property type="entry name" value="alpha-1,2-mannosidase"/>
    <property type="match status" value="1"/>
</dbReference>
<dbReference type="PANTHER" id="PTHR12143:SF43">
    <property type="entry name" value="PUTATIVE-RELATED"/>
    <property type="match status" value="1"/>
</dbReference>
<comment type="caution">
    <text evidence="4">The sequence shown here is derived from an EMBL/GenBank/DDBJ whole genome shotgun (WGS) entry which is preliminary data.</text>
</comment>
<gene>
    <name evidence="4" type="ORF">GCM10009627_06070</name>
</gene>
<feature type="compositionally biased region" description="Gly residues" evidence="1">
    <location>
        <begin position="747"/>
        <end position="757"/>
    </location>
</feature>
<dbReference type="Pfam" id="PF07971">
    <property type="entry name" value="Glyco_hydro_92"/>
    <property type="match status" value="1"/>
</dbReference>
<feature type="compositionally biased region" description="Low complexity" evidence="1">
    <location>
        <begin position="10"/>
        <end position="31"/>
    </location>
</feature>
<dbReference type="RefSeq" id="WP_204608651.1">
    <property type="nucleotide sequence ID" value="NZ_BAAAJX010000002.1"/>
</dbReference>
<evidence type="ECO:0000313" key="5">
    <source>
        <dbReference type="Proteomes" id="UP001501742"/>
    </source>
</evidence>
<feature type="region of interest" description="Disordered" evidence="1">
    <location>
        <begin position="1"/>
        <end position="31"/>
    </location>
</feature>
<feature type="region of interest" description="Disordered" evidence="1">
    <location>
        <begin position="171"/>
        <end position="194"/>
    </location>
</feature>
<dbReference type="Pfam" id="PF17678">
    <property type="entry name" value="Glyco_hydro_92N"/>
    <property type="match status" value="1"/>
</dbReference>
<evidence type="ECO:0000313" key="4">
    <source>
        <dbReference type="EMBL" id="GAA1492261.1"/>
    </source>
</evidence>
<feature type="domain" description="Glycosyl hydrolase family 92 N-terminal" evidence="3">
    <location>
        <begin position="229"/>
        <end position="358"/>
    </location>
</feature>
<feature type="domain" description="Glycosyl hydrolase family 92" evidence="2">
    <location>
        <begin position="444"/>
        <end position="975"/>
    </location>
</feature>
<feature type="region of interest" description="Disordered" evidence="1">
    <location>
        <begin position="508"/>
        <end position="540"/>
    </location>
</feature>
<dbReference type="Gene3D" id="3.30.2080.10">
    <property type="entry name" value="GH92 mannosidase domain"/>
    <property type="match status" value="1"/>
</dbReference>